<reference evidence="1" key="1">
    <citation type="submission" date="2017-02" db="EMBL/GenBank/DDBJ databases">
        <title>Delving into the versatile metabolic prowess of the omnipresent phylum Bacteroidetes.</title>
        <authorList>
            <person name="Nobu M.K."/>
            <person name="Mei R."/>
            <person name="Narihiro T."/>
            <person name="Kuroda K."/>
            <person name="Liu W.-T."/>
        </authorList>
    </citation>
    <scope>NUCLEOTIDE SEQUENCE</scope>
    <source>
        <strain evidence="1">ADurb.Bin160</strain>
    </source>
</reference>
<name>A0A1V5ZQF0_9BACT</name>
<dbReference type="AlphaFoldDB" id="A0A1V5ZQF0"/>
<organism evidence="1">
    <name type="scientific">candidate division CPR1 bacterium ADurb.Bin160</name>
    <dbReference type="NCBI Taxonomy" id="1852826"/>
    <lineage>
        <taxon>Bacteria</taxon>
        <taxon>candidate division CPR1</taxon>
    </lineage>
</organism>
<gene>
    <name evidence="1" type="ORF">BWY04_00199</name>
</gene>
<proteinExistence type="predicted"/>
<sequence>MQNLEKQYYSIVSEFQKNNIDLSNLIKNDYDKFLYSVANNEISLVNNQDIDVTLSSNLFEANTNYLRKVDSLINLYNIKNNKVKTENIDTEKVKSNSIILDDRKANNKVLLSQNGANSNA</sequence>
<dbReference type="EMBL" id="MWDB01000002">
    <property type="protein sequence ID" value="OQB42499.1"/>
    <property type="molecule type" value="Genomic_DNA"/>
</dbReference>
<comment type="caution">
    <text evidence="1">The sequence shown here is derived from an EMBL/GenBank/DDBJ whole genome shotgun (WGS) entry which is preliminary data.</text>
</comment>
<accession>A0A1V5ZQF0</accession>
<dbReference type="Proteomes" id="UP000485621">
    <property type="component" value="Unassembled WGS sequence"/>
</dbReference>
<evidence type="ECO:0000313" key="1">
    <source>
        <dbReference type="EMBL" id="OQB42499.1"/>
    </source>
</evidence>
<protein>
    <submittedName>
        <fullName evidence="1">Uncharacterized protein</fullName>
    </submittedName>
</protein>